<protein>
    <recommendedName>
        <fullName evidence="5">3-methylmercaptopropionyl-CoA ligase</fullName>
        <ecNumber evidence="4">6.2.1.44</ecNumber>
    </recommendedName>
</protein>
<dbReference type="STRING" id="999627.SAMN05216236_12746"/>
<dbReference type="GO" id="GO:0031956">
    <property type="term" value="F:medium-chain fatty acid-CoA ligase activity"/>
    <property type="evidence" value="ECO:0007669"/>
    <property type="project" value="TreeGrafter"/>
</dbReference>
<dbReference type="PANTHER" id="PTHR43201:SF5">
    <property type="entry name" value="MEDIUM-CHAIN ACYL-COA LIGASE ACSF2, MITOCHONDRIAL"/>
    <property type="match status" value="1"/>
</dbReference>
<dbReference type="GO" id="GO:0006631">
    <property type="term" value="P:fatty acid metabolic process"/>
    <property type="evidence" value="ECO:0007669"/>
    <property type="project" value="TreeGrafter"/>
</dbReference>
<sequence length="523" mass="56902">MNISYWLYQAALARPERIAIREGDKACATYRQFARRSASFGAYLANEHGVSKGDRVAIFARNCVQYLEVLHGILWVGAIAVPINHKLHPREAAWILKNAEAKVVITETGNVFSEFSEENFGIDASELAIGNSALVHGESRNEGLAREAALDMPLQVATDDVAWLFYTSGTTGRPKGVMLTHGNLRAMALTYPLDVDPVLPDDHVLYAAPMSHGAGLYNFHSIRAGLCHAVPPSHGFDPAEIAGLAGELGNLVFFAAPTMIKRLVAYARVSGYRGEGIRSIIYGGGPMYAADIREALEIFGPRFIQIYGQGESPMTITALPRDLVADSLHPRAEQRRASVGLAQSCVQVRVVDDSMRDCPVGIAGEIVVKGDTVMKGYWCDDAATEKTIRDGWLMTGDLGMFDEDGFLSLTDRSKDVIISGGSNIYPREVEEVLLAHDLVFEVSVIGIPSAEWGEEVVAFVVLQPDATCGPGVLDAWCKSRIASFKKPKTYRFVPELPKNGYGKILKTDLRKVLAAQSGTARNS</sequence>
<dbReference type="PROSITE" id="PS00455">
    <property type="entry name" value="AMP_BINDING"/>
    <property type="match status" value="1"/>
</dbReference>
<comment type="catalytic activity">
    <reaction evidence="3">
        <text>3-(methylsulfanyl)propanoate + ATP + CoA = 3-(methylsulfanyl)propanoyl-CoA + AMP + diphosphate</text>
        <dbReference type="Rhea" id="RHEA:43052"/>
        <dbReference type="ChEBI" id="CHEBI:30616"/>
        <dbReference type="ChEBI" id="CHEBI:33019"/>
        <dbReference type="ChEBI" id="CHEBI:49016"/>
        <dbReference type="ChEBI" id="CHEBI:57287"/>
        <dbReference type="ChEBI" id="CHEBI:82815"/>
        <dbReference type="ChEBI" id="CHEBI:456215"/>
        <dbReference type="EC" id="6.2.1.44"/>
    </reaction>
    <physiologicalReaction direction="left-to-right" evidence="3">
        <dbReference type="Rhea" id="RHEA:43053"/>
    </physiologicalReaction>
</comment>
<keyword evidence="9" id="KW-1185">Reference proteome</keyword>
<dbReference type="Gene3D" id="3.30.300.30">
    <property type="match status" value="1"/>
</dbReference>
<evidence type="ECO:0000256" key="1">
    <source>
        <dbReference type="ARBA" id="ARBA00006432"/>
    </source>
</evidence>
<dbReference type="eggNOG" id="COG0318">
    <property type="taxonomic scope" value="Bacteria"/>
</dbReference>
<dbReference type="InterPro" id="IPR042099">
    <property type="entry name" value="ANL_N_sf"/>
</dbReference>
<evidence type="ECO:0000313" key="9">
    <source>
        <dbReference type="Proteomes" id="UP000182466"/>
    </source>
</evidence>
<reference evidence="8 9" key="1">
    <citation type="submission" date="2016-10" db="EMBL/GenBank/DDBJ databases">
        <authorList>
            <person name="de Groot N.N."/>
        </authorList>
    </citation>
    <scope>NUCLEOTIDE SEQUENCE [LARGE SCALE GENOMIC DNA]</scope>
    <source>
        <strain evidence="8 9">CGMCC 1.10959</strain>
    </source>
</reference>
<comment type="similarity">
    <text evidence="1">Belongs to the ATP-dependent AMP-binding enzyme family.</text>
</comment>
<dbReference type="EMBL" id="FPAW01000027">
    <property type="protein sequence ID" value="SFU10570.1"/>
    <property type="molecule type" value="Genomic_DNA"/>
</dbReference>
<accession>A0A1I7DFU7</accession>
<evidence type="ECO:0000256" key="3">
    <source>
        <dbReference type="ARBA" id="ARBA00051915"/>
    </source>
</evidence>
<organism evidence="8 9">
    <name type="scientific">Sedimentitalea nanhaiensis</name>
    <dbReference type="NCBI Taxonomy" id="999627"/>
    <lineage>
        <taxon>Bacteria</taxon>
        <taxon>Pseudomonadati</taxon>
        <taxon>Pseudomonadota</taxon>
        <taxon>Alphaproteobacteria</taxon>
        <taxon>Rhodobacterales</taxon>
        <taxon>Paracoccaceae</taxon>
        <taxon>Sedimentitalea</taxon>
    </lineage>
</organism>
<feature type="domain" description="AMP-dependent synthetase/ligase" evidence="6">
    <location>
        <begin position="9"/>
        <end position="378"/>
    </location>
</feature>
<dbReference type="Pfam" id="PF00501">
    <property type="entry name" value="AMP-binding"/>
    <property type="match status" value="1"/>
</dbReference>
<keyword evidence="2 8" id="KW-0436">Ligase</keyword>
<evidence type="ECO:0000259" key="6">
    <source>
        <dbReference type="Pfam" id="PF00501"/>
    </source>
</evidence>
<dbReference type="InterPro" id="IPR025110">
    <property type="entry name" value="AMP-bd_C"/>
</dbReference>
<evidence type="ECO:0000313" key="8">
    <source>
        <dbReference type="EMBL" id="SFU10570.1"/>
    </source>
</evidence>
<dbReference type="PANTHER" id="PTHR43201">
    <property type="entry name" value="ACYL-COA SYNTHETASE"/>
    <property type="match status" value="1"/>
</dbReference>
<feature type="domain" description="AMP-binding enzyme C-terminal" evidence="7">
    <location>
        <begin position="428"/>
        <end position="503"/>
    </location>
</feature>
<dbReference type="Pfam" id="PF13193">
    <property type="entry name" value="AMP-binding_C"/>
    <property type="match status" value="1"/>
</dbReference>
<dbReference type="OrthoDB" id="9803968at2"/>
<evidence type="ECO:0000256" key="2">
    <source>
        <dbReference type="ARBA" id="ARBA00022598"/>
    </source>
</evidence>
<dbReference type="FunFam" id="3.30.300.30:FF:000008">
    <property type="entry name" value="2,3-dihydroxybenzoate-AMP ligase"/>
    <property type="match status" value="1"/>
</dbReference>
<dbReference type="RefSeq" id="WP_027264138.1">
    <property type="nucleotide sequence ID" value="NZ_FPAW01000027.1"/>
</dbReference>
<evidence type="ECO:0000256" key="5">
    <source>
        <dbReference type="ARBA" id="ARBA00067668"/>
    </source>
</evidence>
<name>A0A1I7DFU7_9RHOB</name>
<dbReference type="EC" id="6.2.1.44" evidence="4"/>
<dbReference type="Proteomes" id="UP000182466">
    <property type="component" value="Unassembled WGS sequence"/>
</dbReference>
<dbReference type="InterPro" id="IPR045851">
    <property type="entry name" value="AMP-bd_C_sf"/>
</dbReference>
<dbReference type="PRINTS" id="PR00154">
    <property type="entry name" value="AMPBINDING"/>
</dbReference>
<dbReference type="InterPro" id="IPR000873">
    <property type="entry name" value="AMP-dep_synth/lig_dom"/>
</dbReference>
<dbReference type="Gene3D" id="3.40.50.12780">
    <property type="entry name" value="N-terminal domain of ligase-like"/>
    <property type="match status" value="1"/>
</dbReference>
<dbReference type="InterPro" id="IPR020459">
    <property type="entry name" value="AMP-binding"/>
</dbReference>
<dbReference type="AlphaFoldDB" id="A0A1I7DFU7"/>
<evidence type="ECO:0000259" key="7">
    <source>
        <dbReference type="Pfam" id="PF13193"/>
    </source>
</evidence>
<evidence type="ECO:0000256" key="4">
    <source>
        <dbReference type="ARBA" id="ARBA00066616"/>
    </source>
</evidence>
<gene>
    <name evidence="8" type="ORF">SAMN05216236_12746</name>
</gene>
<dbReference type="SUPFAM" id="SSF56801">
    <property type="entry name" value="Acetyl-CoA synthetase-like"/>
    <property type="match status" value="1"/>
</dbReference>
<dbReference type="InterPro" id="IPR020845">
    <property type="entry name" value="AMP-binding_CS"/>
</dbReference>
<proteinExistence type="inferred from homology"/>